<protein>
    <submittedName>
        <fullName evidence="2">Uncharacterized protein</fullName>
    </submittedName>
</protein>
<gene>
    <name evidence="2" type="ORF">PEVE_00032296</name>
</gene>
<dbReference type="PANTHER" id="PTHR21255:SF65">
    <property type="entry name" value="TCTEX1 DOMAIN-CONTAINING PROTEIN 2"/>
    <property type="match status" value="1"/>
</dbReference>
<dbReference type="PANTHER" id="PTHR21255">
    <property type="entry name" value="T-COMPLEX-ASSOCIATED-TESTIS-EXPRESSED 1/ DYNEIN LIGHT CHAIN"/>
    <property type="match status" value="1"/>
</dbReference>
<evidence type="ECO:0000256" key="1">
    <source>
        <dbReference type="ARBA" id="ARBA00005361"/>
    </source>
</evidence>
<dbReference type="CDD" id="cd21451">
    <property type="entry name" value="DLC-like_TCTEX1D"/>
    <property type="match status" value="1"/>
</dbReference>
<sequence>MNSAKVKRSLSHLDRLFGRKRTQTWPPVPLTEVGRVNGCRNSLTLATIPERDSSVKSAKTNSPGRRRAGTIADLRAPRVQDEQLRTIILDVLTSYLAQFSEYNHNLFGRLGPLLSELIKVRVEEESRETHKKYKIVSQVYIGAVLEDGIDAATQCLWTPCCDKFATASYGTKTLFAVGIVFAVQL</sequence>
<dbReference type="EMBL" id="CALNXI010000047">
    <property type="protein sequence ID" value="CAH3016752.1"/>
    <property type="molecule type" value="Genomic_DNA"/>
</dbReference>
<dbReference type="InterPro" id="IPR005334">
    <property type="entry name" value="Tctex-1-like"/>
</dbReference>
<evidence type="ECO:0000313" key="2">
    <source>
        <dbReference type="EMBL" id="CAH3016752.1"/>
    </source>
</evidence>
<evidence type="ECO:0000313" key="3">
    <source>
        <dbReference type="Proteomes" id="UP001159427"/>
    </source>
</evidence>
<comment type="similarity">
    <text evidence="1">Belongs to the dynein light chain Tctex-type family.</text>
</comment>
<accession>A0ABN8LM59</accession>
<proteinExistence type="inferred from homology"/>
<organism evidence="2 3">
    <name type="scientific">Porites evermanni</name>
    <dbReference type="NCBI Taxonomy" id="104178"/>
    <lineage>
        <taxon>Eukaryota</taxon>
        <taxon>Metazoa</taxon>
        <taxon>Cnidaria</taxon>
        <taxon>Anthozoa</taxon>
        <taxon>Hexacorallia</taxon>
        <taxon>Scleractinia</taxon>
        <taxon>Fungiina</taxon>
        <taxon>Poritidae</taxon>
        <taxon>Porites</taxon>
    </lineage>
</organism>
<name>A0ABN8LM59_9CNID</name>
<comment type="caution">
    <text evidence="2">The sequence shown here is derived from an EMBL/GenBank/DDBJ whole genome shotgun (WGS) entry which is preliminary data.</text>
</comment>
<dbReference type="Gene3D" id="3.30.1140.40">
    <property type="entry name" value="Tctex-1"/>
    <property type="match status" value="1"/>
</dbReference>
<keyword evidence="3" id="KW-1185">Reference proteome</keyword>
<dbReference type="InterPro" id="IPR038586">
    <property type="entry name" value="Tctex-1-like_sf"/>
</dbReference>
<dbReference type="Proteomes" id="UP001159427">
    <property type="component" value="Unassembled WGS sequence"/>
</dbReference>
<reference evidence="2 3" key="1">
    <citation type="submission" date="2022-05" db="EMBL/GenBank/DDBJ databases">
        <authorList>
            <consortium name="Genoscope - CEA"/>
            <person name="William W."/>
        </authorList>
    </citation>
    <scope>NUCLEOTIDE SEQUENCE [LARGE SCALE GENOMIC DNA]</scope>
</reference>
<dbReference type="Pfam" id="PF03645">
    <property type="entry name" value="Tctex-1"/>
    <property type="match status" value="1"/>
</dbReference>